<evidence type="ECO:0000313" key="2">
    <source>
        <dbReference type="EMBL" id="VEN74432.1"/>
    </source>
</evidence>
<name>A0A484HGS5_9BACT</name>
<reference evidence="2" key="1">
    <citation type="submission" date="2019-01" db="EMBL/GenBank/DDBJ databases">
        <authorList>
            <consortium name="Genoscope - CEA"/>
            <person name="William W."/>
        </authorList>
    </citation>
    <scope>NUCLEOTIDE SEQUENCE</scope>
    <source>
        <strain evidence="2">CR-1</strain>
    </source>
</reference>
<dbReference type="PANTHER" id="PTHR33933">
    <property type="entry name" value="NUCLEOTIDYLTRANSFERASE"/>
    <property type="match status" value="1"/>
</dbReference>
<sequence>MPEAPDPRDIITTLKAVLQKNVGGNIKDVILFGSQAAGTANENSDYDVLIVLNCRYDWKFRDKVVDLLYDLELEYEILINAFMISDHELRRSPRGAQPVFVNALREGLYA</sequence>
<dbReference type="InterPro" id="IPR002934">
    <property type="entry name" value="Polymerase_NTP_transf_dom"/>
</dbReference>
<organism evidence="2">
    <name type="scientific">uncultured Desulfobacteraceae bacterium</name>
    <dbReference type="NCBI Taxonomy" id="218296"/>
    <lineage>
        <taxon>Bacteria</taxon>
        <taxon>Pseudomonadati</taxon>
        <taxon>Thermodesulfobacteriota</taxon>
        <taxon>Desulfobacteria</taxon>
        <taxon>Desulfobacterales</taxon>
        <taxon>Desulfobacteraceae</taxon>
        <taxon>environmental samples</taxon>
    </lineage>
</organism>
<evidence type="ECO:0000259" key="1">
    <source>
        <dbReference type="Pfam" id="PF01909"/>
    </source>
</evidence>
<proteinExistence type="predicted"/>
<dbReference type="Gene3D" id="3.30.460.10">
    <property type="entry name" value="Beta Polymerase, domain 2"/>
    <property type="match status" value="1"/>
</dbReference>
<dbReference type="CDD" id="cd05403">
    <property type="entry name" value="NT_KNTase_like"/>
    <property type="match status" value="1"/>
</dbReference>
<dbReference type="EMBL" id="CAACVI010000034">
    <property type="protein sequence ID" value="VEN74432.1"/>
    <property type="molecule type" value="Genomic_DNA"/>
</dbReference>
<dbReference type="InterPro" id="IPR052548">
    <property type="entry name" value="Type_VII_TA_antitoxin"/>
</dbReference>
<dbReference type="SUPFAM" id="SSF81301">
    <property type="entry name" value="Nucleotidyltransferase"/>
    <property type="match status" value="1"/>
</dbReference>
<dbReference type="InterPro" id="IPR043519">
    <property type="entry name" value="NT_sf"/>
</dbReference>
<dbReference type="PANTHER" id="PTHR33933:SF1">
    <property type="entry name" value="PROTEIN ADENYLYLTRANSFERASE MNTA-RELATED"/>
    <property type="match status" value="1"/>
</dbReference>
<accession>A0A484HGS5</accession>
<protein>
    <recommendedName>
        <fullName evidence="1">Polymerase nucleotidyl transferase domain-containing protein</fullName>
    </recommendedName>
</protein>
<dbReference type="GO" id="GO:0016779">
    <property type="term" value="F:nucleotidyltransferase activity"/>
    <property type="evidence" value="ECO:0007669"/>
    <property type="project" value="InterPro"/>
</dbReference>
<dbReference type="AlphaFoldDB" id="A0A484HGS5"/>
<dbReference type="Pfam" id="PF01909">
    <property type="entry name" value="NTP_transf_2"/>
    <property type="match status" value="1"/>
</dbReference>
<gene>
    <name evidence="2" type="ORF">EPICR_40011</name>
</gene>
<feature type="domain" description="Polymerase nucleotidyl transferase" evidence="1">
    <location>
        <begin position="14"/>
        <end position="68"/>
    </location>
</feature>